<organism evidence="1 2">
    <name type="scientific">Bacillus thuringiensis</name>
    <dbReference type="NCBI Taxonomy" id="1428"/>
    <lineage>
        <taxon>Bacteria</taxon>
        <taxon>Bacillati</taxon>
        <taxon>Bacillota</taxon>
        <taxon>Bacilli</taxon>
        <taxon>Bacillales</taxon>
        <taxon>Bacillaceae</taxon>
        <taxon>Bacillus</taxon>
        <taxon>Bacillus cereus group</taxon>
    </lineage>
</organism>
<dbReference type="RefSeq" id="WP_061885169.1">
    <property type="nucleotide sequence ID" value="NZ_CP014284.1"/>
</dbReference>
<reference evidence="1 2" key="1">
    <citation type="submission" date="2018-09" db="EMBL/GenBank/DDBJ databases">
        <title>Complete genome of Bacillus thuringiensis strain QZL38.</title>
        <authorList>
            <person name="Song F."/>
        </authorList>
    </citation>
    <scope>NUCLEOTIDE SEQUENCE [LARGE SCALE GENOMIC DNA]</scope>
    <source>
        <strain evidence="1 2">QZL38</strain>
        <plasmid evidence="1 2">p.2</plasmid>
    </source>
</reference>
<name>A0A9W3VGI7_BACTU</name>
<dbReference type="Proteomes" id="UP000269847">
    <property type="component" value="Plasmid p.2"/>
</dbReference>
<dbReference type="AlphaFoldDB" id="A0A9W3VGI7"/>
<protein>
    <submittedName>
        <fullName evidence="1">Uncharacterized protein</fullName>
    </submittedName>
</protein>
<evidence type="ECO:0000313" key="1">
    <source>
        <dbReference type="EMBL" id="AYF84803.1"/>
    </source>
</evidence>
<gene>
    <name evidence="1" type="ORF">D7J84_27430</name>
</gene>
<accession>A0A9W3VGI7</accession>
<dbReference type="EMBL" id="CP032609">
    <property type="protein sequence ID" value="AYF84803.1"/>
    <property type="molecule type" value="Genomic_DNA"/>
</dbReference>
<proteinExistence type="predicted"/>
<evidence type="ECO:0000313" key="2">
    <source>
        <dbReference type="Proteomes" id="UP000269847"/>
    </source>
</evidence>
<sequence length="106" mass="11084">MLKKLVIGAVSTGIMLSGAGGVLAAEKPAMVKNEVTNFVQPRDTTVSLGLNSTYYMTGSRFSILYGSNVVSLSGNKVTTIGEGTAQVAAYKSNGDLNGVYTFVVKR</sequence>
<keyword evidence="1" id="KW-0614">Plasmid</keyword>
<geneLocation type="plasmid" evidence="1 2">
    <name>p.2</name>
</geneLocation>